<name>Q3JKE1_BURP1</name>
<protein>
    <submittedName>
        <fullName evidence="2">Uncharacterized protein</fullName>
    </submittedName>
</protein>
<reference evidence="2 3" key="1">
    <citation type="submission" date="2005-09" db="EMBL/GenBank/DDBJ databases">
        <authorList>
            <person name="Woods D.E."/>
            <person name="Nierman W.C."/>
        </authorList>
    </citation>
    <scope>NUCLEOTIDE SEQUENCE [LARGE SCALE GENOMIC DNA]</scope>
    <source>
        <strain evidence="2 3">1710b</strain>
    </source>
</reference>
<evidence type="ECO:0000313" key="2">
    <source>
        <dbReference type="EMBL" id="ABA52524.1"/>
    </source>
</evidence>
<feature type="region of interest" description="Disordered" evidence="1">
    <location>
        <begin position="1"/>
        <end position="56"/>
    </location>
</feature>
<proteinExistence type="predicted"/>
<dbReference type="HOGENOM" id="CLU_3005325_0_0_4"/>
<dbReference type="KEGG" id="bpm:BURPS1710b_A0803"/>
<dbReference type="EMBL" id="CP000125">
    <property type="protein sequence ID" value="ABA52524.1"/>
    <property type="molecule type" value="Genomic_DNA"/>
</dbReference>
<gene>
    <name evidence="2" type="ordered locus">BURPS1710b_A0803</name>
</gene>
<feature type="compositionally biased region" description="Basic residues" evidence="1">
    <location>
        <begin position="20"/>
        <end position="35"/>
    </location>
</feature>
<organism evidence="2 3">
    <name type="scientific">Burkholderia pseudomallei (strain 1710b)</name>
    <dbReference type="NCBI Taxonomy" id="320372"/>
    <lineage>
        <taxon>Bacteria</taxon>
        <taxon>Pseudomonadati</taxon>
        <taxon>Pseudomonadota</taxon>
        <taxon>Betaproteobacteria</taxon>
        <taxon>Burkholderiales</taxon>
        <taxon>Burkholderiaceae</taxon>
        <taxon>Burkholderia</taxon>
        <taxon>pseudomallei group</taxon>
    </lineage>
</organism>
<dbReference type="Proteomes" id="UP000002700">
    <property type="component" value="Chromosome II"/>
</dbReference>
<dbReference type="AlphaFoldDB" id="Q3JKE1"/>
<dbReference type="EnsemblBacteria" id="ABA52524">
    <property type="protein sequence ID" value="ABA52524"/>
    <property type="gene ID" value="BURPS1710b_A0803"/>
</dbReference>
<sequence length="56" mass="6392">MSASRFSMRKPDRDAAHAGRIARRLPRRQGIKRASARSAREAPRQPAVPRRLLDDQ</sequence>
<evidence type="ECO:0000313" key="3">
    <source>
        <dbReference type="Proteomes" id="UP000002700"/>
    </source>
</evidence>
<accession>Q3JKE1</accession>
<evidence type="ECO:0000256" key="1">
    <source>
        <dbReference type="SAM" id="MobiDB-lite"/>
    </source>
</evidence>